<protein>
    <recommendedName>
        <fullName evidence="4">Solute-binding protein family 3/N-terminal domain-containing protein</fullName>
    </recommendedName>
</protein>
<keyword evidence="3" id="KW-1185">Reference proteome</keyword>
<keyword evidence="1" id="KW-0732">Signal</keyword>
<dbReference type="RefSeq" id="WP_008614806.1">
    <property type="nucleotide sequence ID" value="NZ_AONQ01000008.1"/>
</dbReference>
<dbReference type="eggNOG" id="COG0834">
    <property type="taxonomic scope" value="Bacteria"/>
</dbReference>
<gene>
    <name evidence="2" type="ORF">H261_04510</name>
</gene>
<proteinExistence type="predicted"/>
<dbReference type="STRING" id="1244869.H261_04510"/>
<dbReference type="AlphaFoldDB" id="M2Z9T8"/>
<dbReference type="Gene3D" id="3.40.190.10">
    <property type="entry name" value="Periplasmic binding protein-like II"/>
    <property type="match status" value="2"/>
</dbReference>
<comment type="caution">
    <text evidence="2">The sequence shown here is derived from an EMBL/GenBank/DDBJ whole genome shotgun (WGS) entry which is preliminary data.</text>
</comment>
<feature type="chain" id="PRO_5004030476" description="Solute-binding protein family 3/N-terminal domain-containing protein" evidence="1">
    <location>
        <begin position="23"/>
        <end position="244"/>
    </location>
</feature>
<sequence>MIRAALSLLVLLAWPVTGPAGAADIHMISQIQGDHLSVRGFEVVREAYRRIGLQAVADIRPNERGIVSADSGDTDGDTMRMAGLEARYPNLVRVPEPVLSFDTVAFTAGMRFEVRGWESLRPYSICVVRGFKLGENGTEGMNRELVSTNEASLRMVKAGHCQMTLLGDAVWLLIDELKLGPLRALETPVAVTPLYHYVNIRHAHLAPRLAEALKAMRQDGAVDSILAADRAVIRAARERNSVRD</sequence>
<reference evidence="2 3" key="1">
    <citation type="journal article" date="2014" name="Genome Announc.">
        <title>Draft Genome Sequence of Magnetospirillum sp. Strain SO-1, a Freshwater Magnetotactic Bacterium Isolated from the Ol'khovka River, Russia.</title>
        <authorList>
            <person name="Grouzdev D.S."/>
            <person name="Dziuba M.V."/>
            <person name="Sukhacheva M.S."/>
            <person name="Mardanov A.V."/>
            <person name="Beletskiy A.V."/>
            <person name="Kuznetsov B.B."/>
            <person name="Skryabin K.G."/>
        </authorList>
    </citation>
    <scope>NUCLEOTIDE SEQUENCE [LARGE SCALE GENOMIC DNA]</scope>
    <source>
        <strain evidence="2 3">SO-1</strain>
    </source>
</reference>
<dbReference type="PATRIC" id="fig|1244869.3.peg.907"/>
<evidence type="ECO:0000313" key="2">
    <source>
        <dbReference type="EMBL" id="EME71170.1"/>
    </source>
</evidence>
<name>M2Z9T8_9PROT</name>
<accession>M2Z9T8</accession>
<dbReference type="Proteomes" id="UP000011744">
    <property type="component" value="Unassembled WGS sequence"/>
</dbReference>
<evidence type="ECO:0000313" key="3">
    <source>
        <dbReference type="Proteomes" id="UP000011744"/>
    </source>
</evidence>
<feature type="signal peptide" evidence="1">
    <location>
        <begin position="1"/>
        <end position="22"/>
    </location>
</feature>
<evidence type="ECO:0008006" key="4">
    <source>
        <dbReference type="Google" id="ProtNLM"/>
    </source>
</evidence>
<organism evidence="2 3">
    <name type="scientific">Paramagnetospirillum caucaseum</name>
    <dbReference type="NCBI Taxonomy" id="1244869"/>
    <lineage>
        <taxon>Bacteria</taxon>
        <taxon>Pseudomonadati</taxon>
        <taxon>Pseudomonadota</taxon>
        <taxon>Alphaproteobacteria</taxon>
        <taxon>Rhodospirillales</taxon>
        <taxon>Magnetospirillaceae</taxon>
        <taxon>Paramagnetospirillum</taxon>
    </lineage>
</organism>
<dbReference type="EMBL" id="AONQ01000008">
    <property type="protein sequence ID" value="EME71170.1"/>
    <property type="molecule type" value="Genomic_DNA"/>
</dbReference>
<evidence type="ECO:0000256" key="1">
    <source>
        <dbReference type="SAM" id="SignalP"/>
    </source>
</evidence>
<dbReference type="OrthoDB" id="8481290at2"/>
<dbReference type="SUPFAM" id="SSF53850">
    <property type="entry name" value="Periplasmic binding protein-like II"/>
    <property type="match status" value="1"/>
</dbReference>